<dbReference type="AlphaFoldDB" id="A0A7K1GNU2"/>
<gene>
    <name evidence="3" type="ORF">GJV77_09090</name>
</gene>
<dbReference type="GO" id="GO:0032259">
    <property type="term" value="P:methylation"/>
    <property type="evidence" value="ECO:0007669"/>
    <property type="project" value="UniProtKB-KW"/>
</dbReference>
<dbReference type="InterPro" id="IPR041698">
    <property type="entry name" value="Methyltransf_25"/>
</dbReference>
<dbReference type="Proteomes" id="UP000488936">
    <property type="component" value="Unassembled WGS sequence"/>
</dbReference>
<dbReference type="GO" id="GO:0008168">
    <property type="term" value="F:methyltransferase activity"/>
    <property type="evidence" value="ECO:0007669"/>
    <property type="project" value="UniProtKB-KW"/>
</dbReference>
<keyword evidence="3" id="KW-0489">Methyltransferase</keyword>
<name>A0A7K1GNU2_9FLAO</name>
<dbReference type="PANTHER" id="PTHR43861:SF3">
    <property type="entry name" value="PUTATIVE (AFU_ORTHOLOGUE AFUA_2G14390)-RELATED"/>
    <property type="match status" value="1"/>
</dbReference>
<reference evidence="3 4" key="1">
    <citation type="journal article" date="2006" name="Int. J. Syst. Evol. Microbiol.">
        <title>Myroides pelagicus sp. nov., isolated from seawater in Thailand.</title>
        <authorList>
            <person name="Yoon J."/>
            <person name="Maneerat S."/>
            <person name="Kawai F."/>
            <person name="Yokota A."/>
        </authorList>
    </citation>
    <scope>NUCLEOTIDE SEQUENCE [LARGE SCALE GENOMIC DNA]</scope>
    <source>
        <strain evidence="3 4">SM1T</strain>
    </source>
</reference>
<evidence type="ECO:0000313" key="4">
    <source>
        <dbReference type="Proteomes" id="UP000488936"/>
    </source>
</evidence>
<keyword evidence="1 3" id="KW-0808">Transferase</keyword>
<dbReference type="Gene3D" id="3.40.50.150">
    <property type="entry name" value="Vaccinia Virus protein VP39"/>
    <property type="match status" value="1"/>
</dbReference>
<feature type="domain" description="Methyltransferase" evidence="2">
    <location>
        <begin position="38"/>
        <end position="130"/>
    </location>
</feature>
<dbReference type="PANTHER" id="PTHR43861">
    <property type="entry name" value="TRANS-ACONITATE 2-METHYLTRANSFERASE-RELATED"/>
    <property type="match status" value="1"/>
</dbReference>
<organism evidence="3 4">
    <name type="scientific">Myroides pelagicus</name>
    <dbReference type="NCBI Taxonomy" id="270914"/>
    <lineage>
        <taxon>Bacteria</taxon>
        <taxon>Pseudomonadati</taxon>
        <taxon>Bacteroidota</taxon>
        <taxon>Flavobacteriia</taxon>
        <taxon>Flavobacteriales</taxon>
        <taxon>Flavobacteriaceae</taxon>
        <taxon>Myroides</taxon>
    </lineage>
</organism>
<dbReference type="OrthoDB" id="9804312at2"/>
<protein>
    <submittedName>
        <fullName evidence="3">Methyltransferase domain-containing protein</fullName>
    </submittedName>
</protein>
<dbReference type="CDD" id="cd02440">
    <property type="entry name" value="AdoMet_MTases"/>
    <property type="match status" value="1"/>
</dbReference>
<dbReference type="EMBL" id="WMJY01000018">
    <property type="protein sequence ID" value="MTH30063.1"/>
    <property type="molecule type" value="Genomic_DNA"/>
</dbReference>
<sequence length="207" mass="23662">MKAFWEERYAEEDYAYGKVPNAFFKEVLDRVAESPGRILMVAEGEGRNAVYAAQCGWKVEAFDQSEEAKRKAMQLAKANQVTLNYAVSTMDGLQLEKEIFDAIALIYAHFPKEKRQAYHRQLSALIKNGGRVILEAFEQEHIHKQKDNPEVGGPTNIDLLYTVEQLKVDFLDFDFIQLDVQEVNLAEGQYHRGVARVIRLHGIKKGE</sequence>
<evidence type="ECO:0000256" key="1">
    <source>
        <dbReference type="ARBA" id="ARBA00022679"/>
    </source>
</evidence>
<dbReference type="InterPro" id="IPR029063">
    <property type="entry name" value="SAM-dependent_MTases_sf"/>
</dbReference>
<dbReference type="Pfam" id="PF13649">
    <property type="entry name" value="Methyltransf_25"/>
    <property type="match status" value="1"/>
</dbReference>
<comment type="caution">
    <text evidence="3">The sequence shown here is derived from an EMBL/GenBank/DDBJ whole genome shotgun (WGS) entry which is preliminary data.</text>
</comment>
<dbReference type="SUPFAM" id="SSF53335">
    <property type="entry name" value="S-adenosyl-L-methionine-dependent methyltransferases"/>
    <property type="match status" value="1"/>
</dbReference>
<dbReference type="RefSeq" id="WP_155036053.1">
    <property type="nucleotide sequence ID" value="NZ_JAYMMG010000008.1"/>
</dbReference>
<proteinExistence type="predicted"/>
<evidence type="ECO:0000259" key="2">
    <source>
        <dbReference type="Pfam" id="PF13649"/>
    </source>
</evidence>
<evidence type="ECO:0000313" key="3">
    <source>
        <dbReference type="EMBL" id="MTH30063.1"/>
    </source>
</evidence>
<accession>A0A7K1GNU2</accession>
<keyword evidence="4" id="KW-1185">Reference proteome</keyword>